<dbReference type="SMART" id="SM00393">
    <property type="entry name" value="R3H"/>
    <property type="match status" value="1"/>
</dbReference>
<dbReference type="InterPro" id="IPR034079">
    <property type="entry name" value="R3H_KhpB"/>
</dbReference>
<dbReference type="PANTHER" id="PTHR35800:SF1">
    <property type="entry name" value="RNA-BINDING PROTEIN KHPB"/>
    <property type="match status" value="1"/>
</dbReference>
<name>A0A1G2F006_9BACT</name>
<proteinExistence type="predicted"/>
<evidence type="ECO:0000259" key="1">
    <source>
        <dbReference type="PROSITE" id="PS51061"/>
    </source>
</evidence>
<dbReference type="InterPro" id="IPR015946">
    <property type="entry name" value="KH_dom-like_a/b"/>
</dbReference>
<dbReference type="PANTHER" id="PTHR35800">
    <property type="entry name" value="PROTEIN JAG"/>
    <property type="match status" value="1"/>
</dbReference>
<feature type="domain" description="R3H" evidence="1">
    <location>
        <begin position="86"/>
        <end position="152"/>
    </location>
</feature>
<gene>
    <name evidence="2" type="ORF">A3H02_03265</name>
</gene>
<comment type="caution">
    <text evidence="2">The sequence shown here is derived from an EMBL/GenBank/DDBJ whole genome shotgun (WGS) entry which is preliminary data.</text>
</comment>
<dbReference type="PROSITE" id="PS51061">
    <property type="entry name" value="R3H"/>
    <property type="match status" value="1"/>
</dbReference>
<reference evidence="2 3" key="1">
    <citation type="journal article" date="2016" name="Nat. Commun.">
        <title>Thousands of microbial genomes shed light on interconnected biogeochemical processes in an aquifer system.</title>
        <authorList>
            <person name="Anantharaman K."/>
            <person name="Brown C.T."/>
            <person name="Hug L.A."/>
            <person name="Sharon I."/>
            <person name="Castelle C.J."/>
            <person name="Probst A.J."/>
            <person name="Thomas B.C."/>
            <person name="Singh A."/>
            <person name="Wilkins M.J."/>
            <person name="Karaoz U."/>
            <person name="Brodie E.L."/>
            <person name="Williams K.H."/>
            <person name="Hubbard S.S."/>
            <person name="Banfield J.F."/>
        </authorList>
    </citation>
    <scope>NUCLEOTIDE SEQUENCE [LARGE SCALE GENOMIC DNA]</scope>
</reference>
<organism evidence="2 3">
    <name type="scientific">Candidatus Niyogibacteria bacterium RIFCSPLOWO2_12_FULL_41_13</name>
    <dbReference type="NCBI Taxonomy" id="1801726"/>
    <lineage>
        <taxon>Bacteria</taxon>
        <taxon>Candidatus Niyogiibacteriota</taxon>
    </lineage>
</organism>
<dbReference type="STRING" id="1801726.A3H02_03265"/>
<accession>A0A1G2F006</accession>
<dbReference type="AlphaFoldDB" id="A0A1G2F006"/>
<evidence type="ECO:0000313" key="2">
    <source>
        <dbReference type="EMBL" id="OGZ31375.1"/>
    </source>
</evidence>
<dbReference type="Gene3D" id="3.30.300.20">
    <property type="match status" value="1"/>
</dbReference>
<dbReference type="Proteomes" id="UP000176787">
    <property type="component" value="Unassembled WGS sequence"/>
</dbReference>
<dbReference type="SUPFAM" id="SSF82708">
    <property type="entry name" value="R3H domain"/>
    <property type="match status" value="1"/>
</dbReference>
<sequence>MEENKIKILNLIREFLEKMGVEAEVETIDRTEGVLFNIKTIKDDFLFNDRGEHIISLNHIIKKTIQSLYKDEAPLKFFLDVNAHQKQRDDTLKELAKLSAQKVRYFQQEIILKPMSSYERRVVHLALSDDPDIRTESVGDGLERRVAIKPSAK</sequence>
<dbReference type="Gene3D" id="3.30.1370.50">
    <property type="entry name" value="R3H-like domain"/>
    <property type="match status" value="1"/>
</dbReference>
<dbReference type="EMBL" id="MHMS01000026">
    <property type="protein sequence ID" value="OGZ31375.1"/>
    <property type="molecule type" value="Genomic_DNA"/>
</dbReference>
<dbReference type="InterPro" id="IPR036867">
    <property type="entry name" value="R3H_dom_sf"/>
</dbReference>
<protein>
    <recommendedName>
        <fullName evidence="1">R3H domain-containing protein</fullName>
    </recommendedName>
</protein>
<evidence type="ECO:0000313" key="3">
    <source>
        <dbReference type="Proteomes" id="UP000176787"/>
    </source>
</evidence>
<dbReference type="InterPro" id="IPR001374">
    <property type="entry name" value="R3H_dom"/>
</dbReference>
<dbReference type="CDD" id="cd02644">
    <property type="entry name" value="R3H_jag"/>
    <property type="match status" value="1"/>
</dbReference>
<dbReference type="GO" id="GO:0003723">
    <property type="term" value="F:RNA binding"/>
    <property type="evidence" value="ECO:0007669"/>
    <property type="project" value="InterPro"/>
</dbReference>
<dbReference type="InterPro" id="IPR039247">
    <property type="entry name" value="KhpB"/>
</dbReference>
<dbReference type="Pfam" id="PF01424">
    <property type="entry name" value="R3H"/>
    <property type="match status" value="1"/>
</dbReference>